<evidence type="ECO:0000256" key="1">
    <source>
        <dbReference type="ARBA" id="ARBA00012513"/>
    </source>
</evidence>
<feature type="compositionally biased region" description="Low complexity" evidence="10">
    <location>
        <begin position="78"/>
        <end position="114"/>
    </location>
</feature>
<dbReference type="GO" id="GO:0004674">
    <property type="term" value="F:protein serine/threonine kinase activity"/>
    <property type="evidence" value="ECO:0007669"/>
    <property type="project" value="UniProtKB-KW"/>
</dbReference>
<dbReference type="PaxDb" id="5476-C4YNS2"/>
<gene>
    <name evidence="12" type="ORF">CAWG_02855</name>
</gene>
<dbReference type="HOGENOM" id="CLU_000288_82_3_1"/>
<keyword evidence="5" id="KW-0418">Kinase</keyword>
<feature type="region of interest" description="Disordered" evidence="10">
    <location>
        <begin position="1"/>
        <end position="170"/>
    </location>
</feature>
<name>C4YNS2_CANAW</name>
<feature type="domain" description="Protein kinase" evidence="11">
    <location>
        <begin position="181"/>
        <end position="530"/>
    </location>
</feature>
<dbReference type="OrthoDB" id="6513151at2759"/>
<evidence type="ECO:0000256" key="6">
    <source>
        <dbReference type="ARBA" id="ARBA00022840"/>
    </source>
</evidence>
<dbReference type="Gene3D" id="3.30.200.20">
    <property type="entry name" value="Phosphorylase Kinase, domain 1"/>
    <property type="match status" value="1"/>
</dbReference>
<keyword evidence="4 9" id="KW-0547">Nucleotide-binding</keyword>
<dbReference type="GO" id="GO:0005829">
    <property type="term" value="C:cytosol"/>
    <property type="evidence" value="ECO:0007669"/>
    <property type="project" value="TreeGrafter"/>
</dbReference>
<feature type="compositionally biased region" description="Polar residues" evidence="10">
    <location>
        <begin position="16"/>
        <end position="29"/>
    </location>
</feature>
<dbReference type="EC" id="2.7.11.1" evidence="1"/>
<evidence type="ECO:0000256" key="9">
    <source>
        <dbReference type="PROSITE-ProRule" id="PRU10141"/>
    </source>
</evidence>
<feature type="compositionally biased region" description="Low complexity" evidence="10">
    <location>
        <begin position="38"/>
        <end position="70"/>
    </location>
</feature>
<dbReference type="InterPro" id="IPR008271">
    <property type="entry name" value="Ser/Thr_kinase_AS"/>
</dbReference>
<keyword evidence="2" id="KW-0723">Serine/threonine-protein kinase</keyword>
<feature type="compositionally biased region" description="Basic residues" evidence="10">
    <location>
        <begin position="145"/>
        <end position="162"/>
    </location>
</feature>
<dbReference type="Pfam" id="PF00069">
    <property type="entry name" value="Pkinase"/>
    <property type="match status" value="1"/>
</dbReference>
<feature type="compositionally biased region" description="Basic residues" evidence="10">
    <location>
        <begin position="115"/>
        <end position="132"/>
    </location>
</feature>
<reference evidence="12 13" key="1">
    <citation type="journal article" date="2009" name="Nature">
        <title>Evolution of pathogenicity and sexual reproduction in eight Candida genomes.</title>
        <authorList>
            <person name="Butler G."/>
            <person name="Rasmussen M.D."/>
            <person name="Lin M.F."/>
            <person name="Santos M.A."/>
            <person name="Sakthikumar S."/>
            <person name="Munro C.A."/>
            <person name="Rheinbay E."/>
            <person name="Grabherr M."/>
            <person name="Forche A."/>
            <person name="Reedy J.L."/>
            <person name="Agrafioti I."/>
            <person name="Arnaud M.B."/>
            <person name="Bates S."/>
            <person name="Brown A.J."/>
            <person name="Brunke S."/>
            <person name="Costanzo M.C."/>
            <person name="Fitzpatrick D.A."/>
            <person name="de Groot P.W."/>
            <person name="Harris D."/>
            <person name="Hoyer L.L."/>
            <person name="Hube B."/>
            <person name="Klis F.M."/>
            <person name="Kodira C."/>
            <person name="Lennard N."/>
            <person name="Logue M.E."/>
            <person name="Martin R."/>
            <person name="Neiman A.M."/>
            <person name="Nikolaou E."/>
            <person name="Quail M.A."/>
            <person name="Quinn J."/>
            <person name="Santos M.C."/>
            <person name="Schmitzberger F.F."/>
            <person name="Sherlock G."/>
            <person name="Shah P."/>
            <person name="Silverstein K.A."/>
            <person name="Skrzypek M.S."/>
            <person name="Soll D."/>
            <person name="Staggs R."/>
            <person name="Stansfield I."/>
            <person name="Stumpf M.P."/>
            <person name="Sudbery P.E."/>
            <person name="Srikantha T."/>
            <person name="Zeng Q."/>
            <person name="Berman J."/>
            <person name="Berriman M."/>
            <person name="Heitman J."/>
            <person name="Gow N.A."/>
            <person name="Lorenz M.C."/>
            <person name="Birren B.W."/>
            <person name="Kellis M."/>
            <person name="Cuomo C.A."/>
        </authorList>
    </citation>
    <scope>NUCLEOTIDE SEQUENCE [LARGE SCALE GENOMIC DNA]</scope>
    <source>
        <strain evidence="12 13">WO-1</strain>
    </source>
</reference>
<dbReference type="InterPro" id="IPR011009">
    <property type="entry name" value="Kinase-like_dom_sf"/>
</dbReference>
<comment type="catalytic activity">
    <reaction evidence="7">
        <text>L-threonyl-[protein] + ATP = O-phospho-L-threonyl-[protein] + ADP + H(+)</text>
        <dbReference type="Rhea" id="RHEA:46608"/>
        <dbReference type="Rhea" id="RHEA-COMP:11060"/>
        <dbReference type="Rhea" id="RHEA-COMP:11605"/>
        <dbReference type="ChEBI" id="CHEBI:15378"/>
        <dbReference type="ChEBI" id="CHEBI:30013"/>
        <dbReference type="ChEBI" id="CHEBI:30616"/>
        <dbReference type="ChEBI" id="CHEBI:61977"/>
        <dbReference type="ChEBI" id="CHEBI:456216"/>
        <dbReference type="EC" id="2.7.11.1"/>
    </reaction>
</comment>
<keyword evidence="3" id="KW-0808">Transferase</keyword>
<dbReference type="PANTHER" id="PTHR24343:SF137">
    <property type="entry name" value="SERINE_THREONINE-PROTEIN KINASE HRK1"/>
    <property type="match status" value="1"/>
</dbReference>
<dbReference type="EMBL" id="CM000310">
    <property type="protein sequence ID" value="EEQ44581.1"/>
    <property type="molecule type" value="Genomic_DNA"/>
</dbReference>
<evidence type="ECO:0000256" key="8">
    <source>
        <dbReference type="ARBA" id="ARBA00048679"/>
    </source>
</evidence>
<evidence type="ECO:0000256" key="3">
    <source>
        <dbReference type="ARBA" id="ARBA00022679"/>
    </source>
</evidence>
<dbReference type="AlphaFoldDB" id="C4YNS2"/>
<keyword evidence="13" id="KW-1185">Reference proteome</keyword>
<dbReference type="GO" id="GO:0005524">
    <property type="term" value="F:ATP binding"/>
    <property type="evidence" value="ECO:0007669"/>
    <property type="project" value="UniProtKB-UniRule"/>
</dbReference>
<dbReference type="VEuPathDB" id="FungiDB:CAWG_02855"/>
<feature type="binding site" evidence="9">
    <location>
        <position position="212"/>
    </location>
    <ligand>
        <name>ATP</name>
        <dbReference type="ChEBI" id="CHEBI:30616"/>
    </ligand>
</feature>
<evidence type="ECO:0000256" key="7">
    <source>
        <dbReference type="ARBA" id="ARBA00047899"/>
    </source>
</evidence>
<organism evidence="12 13">
    <name type="scientific">Candida albicans (strain WO-1)</name>
    <name type="common">Yeast</name>
    <dbReference type="NCBI Taxonomy" id="294748"/>
    <lineage>
        <taxon>Eukaryota</taxon>
        <taxon>Fungi</taxon>
        <taxon>Dikarya</taxon>
        <taxon>Ascomycota</taxon>
        <taxon>Saccharomycotina</taxon>
        <taxon>Pichiomycetes</taxon>
        <taxon>Debaryomycetaceae</taxon>
        <taxon>Candida/Lodderomyces clade</taxon>
        <taxon>Candida</taxon>
    </lineage>
</organism>
<dbReference type="SMART" id="SM00220">
    <property type="entry name" value="S_TKc"/>
    <property type="match status" value="1"/>
</dbReference>
<evidence type="ECO:0000313" key="13">
    <source>
        <dbReference type="Proteomes" id="UP000001429"/>
    </source>
</evidence>
<dbReference type="PROSITE" id="PS00107">
    <property type="entry name" value="PROTEIN_KINASE_ATP"/>
    <property type="match status" value="1"/>
</dbReference>
<dbReference type="PROSITE" id="PS50011">
    <property type="entry name" value="PROTEIN_KINASE_DOM"/>
    <property type="match status" value="1"/>
</dbReference>
<evidence type="ECO:0000259" key="11">
    <source>
        <dbReference type="PROSITE" id="PS50011"/>
    </source>
</evidence>
<dbReference type="InterPro" id="IPR000719">
    <property type="entry name" value="Prot_kinase_dom"/>
</dbReference>
<evidence type="ECO:0000256" key="5">
    <source>
        <dbReference type="ARBA" id="ARBA00022777"/>
    </source>
</evidence>
<evidence type="ECO:0000256" key="2">
    <source>
        <dbReference type="ARBA" id="ARBA00022527"/>
    </source>
</evidence>
<dbReference type="Proteomes" id="UP000001429">
    <property type="component" value="Chromosome 3"/>
</dbReference>
<feature type="region of interest" description="Disordered" evidence="10">
    <location>
        <begin position="427"/>
        <end position="484"/>
    </location>
</feature>
<dbReference type="InterPro" id="IPR017441">
    <property type="entry name" value="Protein_kinase_ATP_BS"/>
</dbReference>
<protein>
    <recommendedName>
        <fullName evidence="1">non-specific serine/threonine protein kinase</fullName>
        <ecNumber evidence="1">2.7.11.1</ecNumber>
    </recommendedName>
</protein>
<keyword evidence="6 9" id="KW-0067">ATP-binding</keyword>
<proteinExistence type="predicted"/>
<comment type="catalytic activity">
    <reaction evidence="8">
        <text>L-seryl-[protein] + ATP = O-phospho-L-seryl-[protein] + ADP + H(+)</text>
        <dbReference type="Rhea" id="RHEA:17989"/>
        <dbReference type="Rhea" id="RHEA-COMP:9863"/>
        <dbReference type="Rhea" id="RHEA-COMP:11604"/>
        <dbReference type="ChEBI" id="CHEBI:15378"/>
        <dbReference type="ChEBI" id="CHEBI:29999"/>
        <dbReference type="ChEBI" id="CHEBI:30616"/>
        <dbReference type="ChEBI" id="CHEBI:83421"/>
        <dbReference type="ChEBI" id="CHEBI:456216"/>
        <dbReference type="EC" id="2.7.11.1"/>
    </reaction>
</comment>
<dbReference type="GO" id="GO:0030447">
    <property type="term" value="P:filamentous growth"/>
    <property type="evidence" value="ECO:0007669"/>
    <property type="project" value="UniProtKB-ARBA"/>
</dbReference>
<feature type="compositionally biased region" description="Low complexity" evidence="10">
    <location>
        <begin position="438"/>
        <end position="477"/>
    </location>
</feature>
<dbReference type="OMA" id="HIAPSIN"/>
<dbReference type="PROSITE" id="PS00108">
    <property type="entry name" value="PROTEIN_KINASE_ST"/>
    <property type="match status" value="1"/>
</dbReference>
<accession>C4YNS2</accession>
<dbReference type="FunFam" id="1.10.510.10:FF:000919">
    <property type="entry name" value="NPR1p Protein kinase"/>
    <property type="match status" value="1"/>
</dbReference>
<evidence type="ECO:0000256" key="4">
    <source>
        <dbReference type="ARBA" id="ARBA00022741"/>
    </source>
</evidence>
<dbReference type="SUPFAM" id="SSF56112">
    <property type="entry name" value="Protein kinase-like (PK-like)"/>
    <property type="match status" value="1"/>
</dbReference>
<dbReference type="Gene3D" id="1.10.510.10">
    <property type="entry name" value="Transferase(Phosphotransferase) domain 1"/>
    <property type="match status" value="1"/>
</dbReference>
<evidence type="ECO:0000256" key="10">
    <source>
        <dbReference type="SAM" id="MobiDB-lite"/>
    </source>
</evidence>
<evidence type="ECO:0000313" key="12">
    <source>
        <dbReference type="EMBL" id="EEQ44581.1"/>
    </source>
</evidence>
<sequence length="580" mass="65757">MPFKNIFTSSSSSSSLNEDNVIKSTSSHRTILKQRDTSSLSASPQSTSSRINNNNNNHPRNSNNNNINTDHPMHIAPSINSNMSQSSLSTAGTTGTTTINNNNNSTTTHSPTSTKSHRGPSLRRFFKKFKPRDHHDKSSSSHQQQQHHHHHHHHYEKQKHFGAGKPAPINSNATNLFAKYGSPGKLLGTGASGSVNLLTSKNDPTKIYAVKKFRARMTNEQESDYKIKVANEFKVGEMLQHENIIKTFELIKDYSNTTKQIIDPDYYIIMEYCQYDFFNLVMSGLMETKEIYCYFKQIINGVAYLHSKGLAHRDLKLDNCVVNKFGILKLIDFGSAVHFRKEIPKGYYITSDDIMLAPNYKLIRARGVVGSDPYLSPEVFEPLGMGYDPRGADVWSIAIIYCCMILKRFPWKLPKLSDPSYRSFAGPQLNNHNHHHNNNNTTATTTSTNSNNDVNGGLVNDVNGLSINNNNNNSHSSNDYDRNTNYQSLVGPERLLRLLPIESRDLIKNMLILDPKKRYYMPDVIQDPFVNNIHHCYTLVDVDQIIPSQDHVHHLVTEEDLNKLTQERERVKRLKDAGMA</sequence>
<dbReference type="PANTHER" id="PTHR24343">
    <property type="entry name" value="SERINE/THREONINE KINASE"/>
    <property type="match status" value="1"/>
</dbReference>